<reference evidence="2" key="1">
    <citation type="submission" date="2022-08" db="EMBL/GenBank/DDBJ databases">
        <authorList>
            <person name="Gutierrez-Valencia J."/>
        </authorList>
    </citation>
    <scope>NUCLEOTIDE SEQUENCE</scope>
</reference>
<dbReference type="EMBL" id="CAMGYJ010000011">
    <property type="protein sequence ID" value="CAI0559041.1"/>
    <property type="molecule type" value="Genomic_DNA"/>
</dbReference>
<proteinExistence type="predicted"/>
<feature type="chain" id="PRO_5043381785" description="RNase H type-1 domain-containing protein" evidence="1">
    <location>
        <begin position="23"/>
        <end position="90"/>
    </location>
</feature>
<gene>
    <name evidence="2" type="ORF">LITE_LOCUS49029</name>
</gene>
<evidence type="ECO:0000313" key="3">
    <source>
        <dbReference type="Proteomes" id="UP001154282"/>
    </source>
</evidence>
<accession>A0AAV0RPN2</accession>
<evidence type="ECO:0000256" key="1">
    <source>
        <dbReference type="SAM" id="SignalP"/>
    </source>
</evidence>
<evidence type="ECO:0008006" key="4">
    <source>
        <dbReference type="Google" id="ProtNLM"/>
    </source>
</evidence>
<organism evidence="2 3">
    <name type="scientific">Linum tenue</name>
    <dbReference type="NCBI Taxonomy" id="586396"/>
    <lineage>
        <taxon>Eukaryota</taxon>
        <taxon>Viridiplantae</taxon>
        <taxon>Streptophyta</taxon>
        <taxon>Embryophyta</taxon>
        <taxon>Tracheophyta</taxon>
        <taxon>Spermatophyta</taxon>
        <taxon>Magnoliopsida</taxon>
        <taxon>eudicotyledons</taxon>
        <taxon>Gunneridae</taxon>
        <taxon>Pentapetalae</taxon>
        <taxon>rosids</taxon>
        <taxon>fabids</taxon>
        <taxon>Malpighiales</taxon>
        <taxon>Linaceae</taxon>
        <taxon>Linum</taxon>
    </lineage>
</organism>
<sequence>MILKWDWLRLWSLVCKWPGTYRWETTLLKQIVWGFAQKVEVAETIHTEIGVVCHNIQNMLREFEGGTWRHVRRDANEASHIVAHMKARWD</sequence>
<keyword evidence="1" id="KW-0732">Signal</keyword>
<feature type="signal peptide" evidence="1">
    <location>
        <begin position="1"/>
        <end position="22"/>
    </location>
</feature>
<name>A0AAV0RPN2_9ROSI</name>
<protein>
    <recommendedName>
        <fullName evidence="4">RNase H type-1 domain-containing protein</fullName>
    </recommendedName>
</protein>
<comment type="caution">
    <text evidence="2">The sequence shown here is derived from an EMBL/GenBank/DDBJ whole genome shotgun (WGS) entry which is preliminary data.</text>
</comment>
<dbReference type="AlphaFoldDB" id="A0AAV0RPN2"/>
<keyword evidence="3" id="KW-1185">Reference proteome</keyword>
<dbReference type="Proteomes" id="UP001154282">
    <property type="component" value="Unassembled WGS sequence"/>
</dbReference>
<evidence type="ECO:0000313" key="2">
    <source>
        <dbReference type="EMBL" id="CAI0559041.1"/>
    </source>
</evidence>